<feature type="chain" id="PRO_5026733708" evidence="1">
    <location>
        <begin position="22"/>
        <end position="233"/>
    </location>
</feature>
<accession>A0A6J3MDS8</accession>
<feature type="signal peptide" evidence="1">
    <location>
        <begin position="1"/>
        <end position="21"/>
    </location>
</feature>
<keyword evidence="2" id="KW-1185">Reference proteome</keyword>
<proteinExistence type="predicted"/>
<dbReference type="RefSeq" id="XP_033462795.1">
    <property type="nucleotide sequence ID" value="XM_033603851.1"/>
</dbReference>
<dbReference type="GeneID" id="54361651"/>
<reference evidence="3" key="1">
    <citation type="submission" date="2020-01" db="EMBL/GenBank/DDBJ databases">
        <authorList>
            <consortium name="DOE Joint Genome Institute"/>
            <person name="Haridas S."/>
            <person name="Albert R."/>
            <person name="Binder M."/>
            <person name="Bloem J."/>
            <person name="Labutti K."/>
            <person name="Salamov A."/>
            <person name="Andreopoulos B."/>
            <person name="Baker S.E."/>
            <person name="Barry K."/>
            <person name="Bills G."/>
            <person name="Bluhm B.H."/>
            <person name="Cannon C."/>
            <person name="Castanera R."/>
            <person name="Culley D.E."/>
            <person name="Daum C."/>
            <person name="Ezra D."/>
            <person name="Gonzalez J.B."/>
            <person name="Henrissat B."/>
            <person name="Kuo A."/>
            <person name="Liang C."/>
            <person name="Lipzen A."/>
            <person name="Lutzoni F."/>
            <person name="Magnuson J."/>
            <person name="Mondo S."/>
            <person name="Nolan M."/>
            <person name="Ohm R."/>
            <person name="Pangilinan J."/>
            <person name="Park H.-J."/>
            <person name="Ramirez L."/>
            <person name="Alfaro M."/>
            <person name="Sun H."/>
            <person name="Tritt A."/>
            <person name="Yoshinaga Y."/>
            <person name="Zwiers L.-H."/>
            <person name="Turgeon B.G."/>
            <person name="Goodwin S.B."/>
            <person name="Spatafora J.W."/>
            <person name="Crous P.W."/>
            <person name="Grigoriev I.V."/>
        </authorList>
    </citation>
    <scope>NUCLEOTIDE SEQUENCE</scope>
    <source>
        <strain evidence="3">CBS 342.82</strain>
    </source>
</reference>
<keyword evidence="1" id="KW-0732">Signal</keyword>
<evidence type="ECO:0000313" key="2">
    <source>
        <dbReference type="Proteomes" id="UP000504637"/>
    </source>
</evidence>
<gene>
    <name evidence="3" type="ORF">K489DRAFT_376143</name>
</gene>
<protein>
    <submittedName>
        <fullName evidence="3">Uncharacterized protein</fullName>
    </submittedName>
</protein>
<dbReference type="OrthoDB" id="2349272at2759"/>
<reference evidence="3" key="2">
    <citation type="submission" date="2020-04" db="EMBL/GenBank/DDBJ databases">
        <authorList>
            <consortium name="NCBI Genome Project"/>
        </authorList>
    </citation>
    <scope>NUCLEOTIDE SEQUENCE</scope>
    <source>
        <strain evidence="3">CBS 342.82</strain>
    </source>
</reference>
<evidence type="ECO:0000313" key="3">
    <source>
        <dbReference type="RefSeq" id="XP_033462795.1"/>
    </source>
</evidence>
<evidence type="ECO:0000256" key="1">
    <source>
        <dbReference type="SAM" id="SignalP"/>
    </source>
</evidence>
<dbReference type="Proteomes" id="UP000504637">
    <property type="component" value="Unplaced"/>
</dbReference>
<name>A0A6J3MDS8_9PEZI</name>
<organism evidence="3">
    <name type="scientific">Dissoconium aciculare CBS 342.82</name>
    <dbReference type="NCBI Taxonomy" id="1314786"/>
    <lineage>
        <taxon>Eukaryota</taxon>
        <taxon>Fungi</taxon>
        <taxon>Dikarya</taxon>
        <taxon>Ascomycota</taxon>
        <taxon>Pezizomycotina</taxon>
        <taxon>Dothideomycetes</taxon>
        <taxon>Dothideomycetidae</taxon>
        <taxon>Mycosphaerellales</taxon>
        <taxon>Dissoconiaceae</taxon>
        <taxon>Dissoconium</taxon>
    </lineage>
</organism>
<reference evidence="3" key="3">
    <citation type="submission" date="2025-08" db="UniProtKB">
        <authorList>
            <consortium name="RefSeq"/>
        </authorList>
    </citation>
    <scope>IDENTIFICATION</scope>
    <source>
        <strain evidence="3">CBS 342.82</strain>
    </source>
</reference>
<sequence length="233" mass="25060">MPRLSTWTSTVILALATLISGAPTNDTLIFGRDSTSPSDPNADIEKRFTAASILSVAPQTSSCDFSLLECATAATAAPAIAVSFVNWQISSFGAQAAVLSLMLFESGNFKYNRNHFPAPGRPGQGTRNMQMPAYNLKYARWLADNCANCHISEEQVDAAEKAGPDDVLALVNGLQWSFGSAAWFLKTQCDPKILEGLADASEASWTAYIGCIGTEVTDDRKEGWKKVVALGKW</sequence>
<dbReference type="AlphaFoldDB" id="A0A6J3MDS8"/>